<dbReference type="Proteomes" id="UP000245535">
    <property type="component" value="Unassembled WGS sequence"/>
</dbReference>
<dbReference type="OrthoDB" id="1418365at2"/>
<proteinExistence type="predicted"/>
<comment type="caution">
    <text evidence="1">The sequence shown here is derived from an EMBL/GenBank/DDBJ whole genome shotgun (WGS) entry which is preliminary data.</text>
</comment>
<reference evidence="1 2" key="1">
    <citation type="submission" date="2018-03" db="EMBL/GenBank/DDBJ databases">
        <title>Genomic Encyclopedia of Archaeal and Bacterial Type Strains, Phase II (KMG-II): from individual species to whole genera.</title>
        <authorList>
            <person name="Goeker M."/>
        </authorList>
    </citation>
    <scope>NUCLEOTIDE SEQUENCE [LARGE SCALE GENOMIC DNA]</scope>
    <source>
        <strain evidence="1 2">DSM 28229</strain>
    </source>
</reference>
<organism evidence="1 2">
    <name type="scientific">Sediminitomix flava</name>
    <dbReference type="NCBI Taxonomy" id="379075"/>
    <lineage>
        <taxon>Bacteria</taxon>
        <taxon>Pseudomonadati</taxon>
        <taxon>Bacteroidota</taxon>
        <taxon>Cytophagia</taxon>
        <taxon>Cytophagales</taxon>
        <taxon>Flammeovirgaceae</taxon>
        <taxon>Sediminitomix</taxon>
    </lineage>
</organism>
<dbReference type="AlphaFoldDB" id="A0A315ZGF6"/>
<accession>A0A315ZGF6</accession>
<dbReference type="SUPFAM" id="SSF48452">
    <property type="entry name" value="TPR-like"/>
    <property type="match status" value="1"/>
</dbReference>
<sequence length="518" mass="60446">MNSNKLFRIVLIFFLIRPFFVSAQLEHIEFKNDFEKGVLTDIENHSSLEILFAISEDNSNILLDKASHEIDLLIEELSKKKFESKSEEKKLKLLFNLTHRKFFLKYREVSNFSKIFDVKEYNCVSATALYCLILDKYNIPYAIKETPTHVYAIAYPKTKGIILESTAPQDGFYKPSDTEINDAVNSLVELKYYTQDEVASKGVRQVYNEFFFSKDEIDLKKLAGLQYYNETITFLSEQKFKEALNSIYKAQFLYPSDKNEYLSGILLANILLKSKFDNLEDIQYLAQYANLSNADDNQILQTFSVITENRLFQESNTVFMDSAFSYLEQSLLDSTLVRNISELYYNNLAHYYGQKSNFKKTLEYASVAFKLNPVNVNTQSLITQILIQDLSRRSGNLNTIKKMDDYVIEYSFLETNSLYQSLYFYTYTIQAYNHLIANDIEKGLAYLKNMEELIENFGEELRYDENQYGLIYAEAGAAYFRERKYTKAKNIIEKGLVKIPEHPELKVRHKIVVEELSK</sequence>
<gene>
    <name evidence="1" type="ORF">BC781_101550</name>
</gene>
<dbReference type="RefSeq" id="WP_109615711.1">
    <property type="nucleotide sequence ID" value="NZ_QGDO01000001.1"/>
</dbReference>
<name>A0A315ZGF6_SEDFL</name>
<dbReference type="SMART" id="SM00028">
    <property type="entry name" value="TPR"/>
    <property type="match status" value="3"/>
</dbReference>
<dbReference type="EMBL" id="QGDO01000001">
    <property type="protein sequence ID" value="PWJ44200.1"/>
    <property type="molecule type" value="Genomic_DNA"/>
</dbReference>
<keyword evidence="2" id="KW-1185">Reference proteome</keyword>
<dbReference type="Gene3D" id="1.25.40.10">
    <property type="entry name" value="Tetratricopeptide repeat domain"/>
    <property type="match status" value="1"/>
</dbReference>
<evidence type="ECO:0008006" key="3">
    <source>
        <dbReference type="Google" id="ProtNLM"/>
    </source>
</evidence>
<protein>
    <recommendedName>
        <fullName evidence="3">Tetratricopeptide repeat protein</fullName>
    </recommendedName>
</protein>
<evidence type="ECO:0000313" key="2">
    <source>
        <dbReference type="Proteomes" id="UP000245535"/>
    </source>
</evidence>
<dbReference type="InterPro" id="IPR011990">
    <property type="entry name" value="TPR-like_helical_dom_sf"/>
</dbReference>
<dbReference type="InterPro" id="IPR019734">
    <property type="entry name" value="TPR_rpt"/>
</dbReference>
<evidence type="ECO:0000313" key="1">
    <source>
        <dbReference type="EMBL" id="PWJ44200.1"/>
    </source>
</evidence>